<dbReference type="PANTHER" id="PTHR34409:SF1">
    <property type="entry name" value="MYB-LIKE DOMAIN-CONTAINING PROTEIN"/>
    <property type="match status" value="1"/>
</dbReference>
<protein>
    <recommendedName>
        <fullName evidence="2">SET domain-containing protein</fullName>
    </recommendedName>
</protein>
<feature type="compositionally biased region" description="Polar residues" evidence="1">
    <location>
        <begin position="254"/>
        <end position="268"/>
    </location>
</feature>
<dbReference type="EMBL" id="DS566072">
    <property type="status" value="NOT_ANNOTATED_CDS"/>
    <property type="molecule type" value="Genomic_DNA"/>
</dbReference>
<dbReference type="PANTHER" id="PTHR34409">
    <property type="entry name" value="SET DOMAIN-CONTAINING PROTEIN"/>
    <property type="match status" value="1"/>
</dbReference>
<dbReference type="SMART" id="SM00317">
    <property type="entry name" value="SET"/>
    <property type="match status" value="1"/>
</dbReference>
<feature type="region of interest" description="Disordered" evidence="1">
    <location>
        <begin position="309"/>
        <end position="354"/>
    </location>
</feature>
<dbReference type="CDD" id="cd22249">
    <property type="entry name" value="UDM1_RNF168_RNF169-like"/>
    <property type="match status" value="1"/>
</dbReference>
<dbReference type="EnsemblProtists" id="Phyra82641">
    <property type="protein sequence ID" value="Phyra82641"/>
    <property type="gene ID" value="Phyra82641"/>
</dbReference>
<dbReference type="SUPFAM" id="SSF82199">
    <property type="entry name" value="SET domain"/>
    <property type="match status" value="1"/>
</dbReference>
<evidence type="ECO:0000256" key="1">
    <source>
        <dbReference type="SAM" id="MobiDB-lite"/>
    </source>
</evidence>
<reference evidence="3" key="2">
    <citation type="submission" date="2015-06" db="UniProtKB">
        <authorList>
            <consortium name="EnsemblProtists"/>
        </authorList>
    </citation>
    <scope>IDENTIFICATION</scope>
    <source>
        <strain evidence="3">Pr102</strain>
    </source>
</reference>
<dbReference type="eggNOG" id="ENOG502RRZ3">
    <property type="taxonomic scope" value="Eukaryota"/>
</dbReference>
<dbReference type="InterPro" id="IPR001214">
    <property type="entry name" value="SET_dom"/>
</dbReference>
<organism evidence="3 4">
    <name type="scientific">Phytophthora ramorum</name>
    <name type="common">Sudden oak death agent</name>
    <dbReference type="NCBI Taxonomy" id="164328"/>
    <lineage>
        <taxon>Eukaryota</taxon>
        <taxon>Sar</taxon>
        <taxon>Stramenopiles</taxon>
        <taxon>Oomycota</taxon>
        <taxon>Peronosporomycetes</taxon>
        <taxon>Peronosporales</taxon>
        <taxon>Peronosporaceae</taxon>
        <taxon>Phytophthora</taxon>
    </lineage>
</organism>
<dbReference type="STRING" id="164328.H3GY89"/>
<dbReference type="InterPro" id="IPR049203">
    <property type="entry name" value="DUF6818"/>
</dbReference>
<dbReference type="Proteomes" id="UP000005238">
    <property type="component" value="Unassembled WGS sequence"/>
</dbReference>
<dbReference type="InterPro" id="IPR046341">
    <property type="entry name" value="SET_dom_sf"/>
</dbReference>
<dbReference type="PROSITE" id="PS50280">
    <property type="entry name" value="SET"/>
    <property type="match status" value="1"/>
</dbReference>
<feature type="region of interest" description="Disordered" evidence="1">
    <location>
        <begin position="415"/>
        <end position="466"/>
    </location>
</feature>
<evidence type="ECO:0000313" key="4">
    <source>
        <dbReference type="Proteomes" id="UP000005238"/>
    </source>
</evidence>
<dbReference type="Pfam" id="PF00856">
    <property type="entry name" value="SET"/>
    <property type="match status" value="1"/>
</dbReference>
<dbReference type="Pfam" id="PF20681">
    <property type="entry name" value="DUF6818"/>
    <property type="match status" value="1"/>
</dbReference>
<evidence type="ECO:0000259" key="2">
    <source>
        <dbReference type="PROSITE" id="PS50280"/>
    </source>
</evidence>
<dbReference type="InParanoid" id="H3GY89"/>
<name>H3GY89_PHYRM</name>
<proteinExistence type="predicted"/>
<reference evidence="4" key="1">
    <citation type="journal article" date="2006" name="Science">
        <title>Phytophthora genome sequences uncover evolutionary origins and mechanisms of pathogenesis.</title>
        <authorList>
            <person name="Tyler B.M."/>
            <person name="Tripathy S."/>
            <person name="Zhang X."/>
            <person name="Dehal P."/>
            <person name="Jiang R.H."/>
            <person name="Aerts A."/>
            <person name="Arredondo F.D."/>
            <person name="Baxter L."/>
            <person name="Bensasson D."/>
            <person name="Beynon J.L."/>
            <person name="Chapman J."/>
            <person name="Damasceno C.M."/>
            <person name="Dorrance A.E."/>
            <person name="Dou D."/>
            <person name="Dickerman A.W."/>
            <person name="Dubchak I.L."/>
            <person name="Garbelotto M."/>
            <person name="Gijzen M."/>
            <person name="Gordon S.G."/>
            <person name="Govers F."/>
            <person name="Grunwald N.J."/>
            <person name="Huang W."/>
            <person name="Ivors K.L."/>
            <person name="Jones R.W."/>
            <person name="Kamoun S."/>
            <person name="Krampis K."/>
            <person name="Lamour K.H."/>
            <person name="Lee M.K."/>
            <person name="McDonald W.H."/>
            <person name="Medina M."/>
            <person name="Meijer H.J."/>
            <person name="Nordberg E.K."/>
            <person name="Maclean D.J."/>
            <person name="Ospina-Giraldo M.D."/>
            <person name="Morris P.F."/>
            <person name="Phuntumart V."/>
            <person name="Putnam N.H."/>
            <person name="Rash S."/>
            <person name="Rose J.K."/>
            <person name="Sakihama Y."/>
            <person name="Salamov A.A."/>
            <person name="Savidor A."/>
            <person name="Scheuring C.F."/>
            <person name="Smith B.M."/>
            <person name="Sobral B.W."/>
            <person name="Terry A."/>
            <person name="Torto-Alalibo T.A."/>
            <person name="Win J."/>
            <person name="Xu Z."/>
            <person name="Zhang H."/>
            <person name="Grigoriev I.V."/>
            <person name="Rokhsar D.S."/>
            <person name="Boore J.L."/>
        </authorList>
    </citation>
    <scope>NUCLEOTIDE SEQUENCE [LARGE SCALE GENOMIC DNA]</scope>
    <source>
        <strain evidence="4">Pr102</strain>
    </source>
</reference>
<feature type="domain" description="SET" evidence="2">
    <location>
        <begin position="24"/>
        <end position="145"/>
    </location>
</feature>
<keyword evidence="4" id="KW-1185">Reference proteome</keyword>
<sequence>MKLFCNVNCCPFDGLCGNGLAESDKICLMRNTRTSSLSVVAAADIGPGQVLGQYLGEMEHVLISKRDRPPNHGYRLMVKTRPELLASSVVVAINAEGMGGLMRFVNHSCEPIAEFQEVINGRRPSGVVVTTAYVRQGQEITVNYMVKLTGSPNYKVPKICRLLAVVEELLPLGRDEKPTGTAEIPPHIKKVKLSKLAIDDKANVVEMDDAADQDLDEDHAIGDQRLFVEPDFGFVPYYDDQEGHGDEDFVGSDAASTNQLGSDESQPGDTTDAAVADAVFAVRTPLPAEAPGTIDLQLGAEGLEAFASTPKAATRPAGPSTRQLRSVGLKKPMKTTAARSCSAEDTATATTTKVTKTPAARRFQPGGRDGQEAYRHISLQSASSLHGGNNCNNNLSSIFEMMMLFREEHERKLENRRVEEDQRRREESAAKEARLLADKSEDEERRRQDKLEMDERARRDKKEARARTQKMVLLIGAIFKKY</sequence>
<evidence type="ECO:0000313" key="3">
    <source>
        <dbReference type="EnsemblProtists" id="Phyra82641"/>
    </source>
</evidence>
<feature type="region of interest" description="Disordered" evidence="1">
    <location>
        <begin position="243"/>
        <end position="270"/>
    </location>
</feature>
<accession>H3GY89</accession>
<dbReference type="HOGENOM" id="CLU_015726_0_0_1"/>
<dbReference type="AlphaFoldDB" id="H3GY89"/>
<dbReference type="Gene3D" id="2.170.270.10">
    <property type="entry name" value="SET domain"/>
    <property type="match status" value="1"/>
</dbReference>